<dbReference type="InterPro" id="IPR045031">
    <property type="entry name" value="DHP_synth-like"/>
</dbReference>
<keyword evidence="6" id="KW-0479">Metal-binding</keyword>
<gene>
    <name evidence="10" type="primary">folP</name>
    <name evidence="10" type="ORF">DXC89_08705</name>
</gene>
<keyword evidence="7" id="KW-0460">Magnesium</keyword>
<evidence type="ECO:0000256" key="5">
    <source>
        <dbReference type="ARBA" id="ARBA00022679"/>
    </source>
</evidence>
<evidence type="ECO:0000256" key="4">
    <source>
        <dbReference type="ARBA" id="ARBA00012458"/>
    </source>
</evidence>
<name>A0A3E4QJ35_9BACT</name>
<evidence type="ECO:0000256" key="6">
    <source>
        <dbReference type="ARBA" id="ARBA00022723"/>
    </source>
</evidence>
<comment type="catalytic activity">
    <reaction evidence="1">
        <text>(7,8-dihydropterin-6-yl)methyl diphosphate + 4-aminobenzoate = 7,8-dihydropteroate + diphosphate</text>
        <dbReference type="Rhea" id="RHEA:19949"/>
        <dbReference type="ChEBI" id="CHEBI:17836"/>
        <dbReference type="ChEBI" id="CHEBI:17839"/>
        <dbReference type="ChEBI" id="CHEBI:33019"/>
        <dbReference type="ChEBI" id="CHEBI:72950"/>
        <dbReference type="EC" id="2.5.1.15"/>
    </reaction>
</comment>
<evidence type="ECO:0000313" key="10">
    <source>
        <dbReference type="EMBL" id="RGK96753.1"/>
    </source>
</evidence>
<reference evidence="10 11" key="1">
    <citation type="submission" date="2018-08" db="EMBL/GenBank/DDBJ databases">
        <title>A genome reference for cultivated species of the human gut microbiota.</title>
        <authorList>
            <person name="Zou Y."/>
            <person name="Xue W."/>
            <person name="Luo G."/>
        </authorList>
    </citation>
    <scope>NUCLEOTIDE SEQUENCE [LARGE SCALE GENOMIC DNA]</scope>
    <source>
        <strain evidence="10 11">TF09-12</strain>
    </source>
</reference>
<feature type="domain" description="Pterin-binding" evidence="9">
    <location>
        <begin position="29"/>
        <end position="272"/>
    </location>
</feature>
<dbReference type="AlphaFoldDB" id="A0A3E4QJ35"/>
<dbReference type="InterPro" id="IPR011005">
    <property type="entry name" value="Dihydropteroate_synth-like_sf"/>
</dbReference>
<accession>A0A3E4QJ35</accession>
<evidence type="ECO:0000259" key="9">
    <source>
        <dbReference type="PROSITE" id="PS50972"/>
    </source>
</evidence>
<dbReference type="PANTHER" id="PTHR20941:SF1">
    <property type="entry name" value="FOLIC ACID SYNTHESIS PROTEIN FOL1"/>
    <property type="match status" value="1"/>
</dbReference>
<dbReference type="Proteomes" id="UP000260835">
    <property type="component" value="Unassembled WGS sequence"/>
</dbReference>
<keyword evidence="5 10" id="KW-0808">Transferase</keyword>
<dbReference type="InterPro" id="IPR000489">
    <property type="entry name" value="Pterin-binding_dom"/>
</dbReference>
<comment type="cofactor">
    <cofactor evidence="2">
        <name>Mg(2+)</name>
        <dbReference type="ChEBI" id="CHEBI:18420"/>
    </cofactor>
</comment>
<dbReference type="InterPro" id="IPR006390">
    <property type="entry name" value="DHP_synth_dom"/>
</dbReference>
<comment type="caution">
    <text evidence="10">The sequence shown here is derived from an EMBL/GenBank/DDBJ whole genome shotgun (WGS) entry which is preliminary data.</text>
</comment>
<dbReference type="GO" id="GO:0004156">
    <property type="term" value="F:dihydropteroate synthase activity"/>
    <property type="evidence" value="ECO:0007669"/>
    <property type="project" value="UniProtKB-EC"/>
</dbReference>
<dbReference type="EC" id="2.5.1.15" evidence="4"/>
<dbReference type="GO" id="GO:0046656">
    <property type="term" value="P:folic acid biosynthetic process"/>
    <property type="evidence" value="ECO:0007669"/>
    <property type="project" value="UniProtKB-KW"/>
</dbReference>
<evidence type="ECO:0000256" key="2">
    <source>
        <dbReference type="ARBA" id="ARBA00001946"/>
    </source>
</evidence>
<dbReference type="GO" id="GO:0005829">
    <property type="term" value="C:cytosol"/>
    <property type="evidence" value="ECO:0007669"/>
    <property type="project" value="TreeGrafter"/>
</dbReference>
<keyword evidence="8" id="KW-0289">Folate biosynthesis</keyword>
<evidence type="ECO:0000256" key="7">
    <source>
        <dbReference type="ARBA" id="ARBA00022842"/>
    </source>
</evidence>
<organism evidence="10 11">
    <name type="scientific">Prevotella disiens</name>
    <dbReference type="NCBI Taxonomy" id="28130"/>
    <lineage>
        <taxon>Bacteria</taxon>
        <taxon>Pseudomonadati</taxon>
        <taxon>Bacteroidota</taxon>
        <taxon>Bacteroidia</taxon>
        <taxon>Bacteroidales</taxon>
        <taxon>Prevotellaceae</taxon>
        <taxon>Prevotella</taxon>
    </lineage>
</organism>
<dbReference type="GO" id="GO:0046654">
    <property type="term" value="P:tetrahydrofolate biosynthetic process"/>
    <property type="evidence" value="ECO:0007669"/>
    <property type="project" value="TreeGrafter"/>
</dbReference>
<dbReference type="EMBL" id="QSRD01000066">
    <property type="protein sequence ID" value="RGK96753.1"/>
    <property type="molecule type" value="Genomic_DNA"/>
</dbReference>
<comment type="pathway">
    <text evidence="3">Cofactor biosynthesis; tetrahydrofolate biosynthesis; 7,8-dihydrofolate from 2-amino-4-hydroxy-6-hydroxymethyl-7,8-dihydropteridine diphosphate and 4-aminobenzoate: step 1/2.</text>
</comment>
<evidence type="ECO:0000256" key="8">
    <source>
        <dbReference type="ARBA" id="ARBA00022909"/>
    </source>
</evidence>
<evidence type="ECO:0000256" key="1">
    <source>
        <dbReference type="ARBA" id="ARBA00000012"/>
    </source>
</evidence>
<dbReference type="Gene3D" id="3.20.20.20">
    <property type="entry name" value="Dihydropteroate synthase-like"/>
    <property type="match status" value="1"/>
</dbReference>
<dbReference type="PANTHER" id="PTHR20941">
    <property type="entry name" value="FOLATE SYNTHESIS PROTEINS"/>
    <property type="match status" value="1"/>
</dbReference>
<dbReference type="GO" id="GO:0046872">
    <property type="term" value="F:metal ion binding"/>
    <property type="evidence" value="ECO:0007669"/>
    <property type="project" value="UniProtKB-KW"/>
</dbReference>
<sequence length="287" mass="31769">MEHERFSGQMRPINYTMNVRGELIDLSHPSVMGILNVTPDSFYANSRMQTEAEIYNRANQIMEEGATIIDVGACSTRPGRPGGEVVDEEEEMRRLAMALPIIRKAQPNAIISIDTFRASVARKTVEEFGADIINDVEEGADPDMFRTVADLGVPYILMSKAANLHDMLIDFAREVQELRNLGQKDIILDPGFGFGKEPVNGNYALMGVLERLHTLELPILVGISRKRMTHQLLGITAKESLNGTTALNVISLMKGASILRVHDVKEAVEAVKIYDCLVANTPKEEGF</sequence>
<evidence type="ECO:0000313" key="11">
    <source>
        <dbReference type="Proteomes" id="UP000260835"/>
    </source>
</evidence>
<dbReference type="PROSITE" id="PS50972">
    <property type="entry name" value="PTERIN_BINDING"/>
    <property type="match status" value="1"/>
</dbReference>
<dbReference type="PROSITE" id="PS00793">
    <property type="entry name" value="DHPS_2"/>
    <property type="match status" value="1"/>
</dbReference>
<dbReference type="NCBIfam" id="TIGR01496">
    <property type="entry name" value="DHPS"/>
    <property type="match status" value="1"/>
</dbReference>
<dbReference type="Pfam" id="PF00809">
    <property type="entry name" value="Pterin_bind"/>
    <property type="match status" value="1"/>
</dbReference>
<evidence type="ECO:0000256" key="3">
    <source>
        <dbReference type="ARBA" id="ARBA00004763"/>
    </source>
</evidence>
<dbReference type="RefSeq" id="WP_117653879.1">
    <property type="nucleotide sequence ID" value="NZ_CABOGP010000066.1"/>
</dbReference>
<proteinExistence type="predicted"/>
<protein>
    <recommendedName>
        <fullName evidence="4">dihydropteroate synthase</fullName>
        <ecNumber evidence="4">2.5.1.15</ecNumber>
    </recommendedName>
</protein>
<dbReference type="SUPFAM" id="SSF51717">
    <property type="entry name" value="Dihydropteroate synthetase-like"/>
    <property type="match status" value="1"/>
</dbReference>